<accession>A0ABP8T8I4</accession>
<dbReference type="InterPro" id="IPR023296">
    <property type="entry name" value="Glyco_hydro_beta-prop_sf"/>
</dbReference>
<dbReference type="Gene3D" id="2.115.10.20">
    <property type="entry name" value="Glycosyl hydrolase domain, family 43"/>
    <property type="match status" value="1"/>
</dbReference>
<protein>
    <recommendedName>
        <fullName evidence="3">Glycosyl hydrolase family 32 N-terminal domain-containing protein</fullName>
    </recommendedName>
</protein>
<name>A0ABP8T8I4_9ACTN</name>
<comment type="caution">
    <text evidence="1">The sequence shown here is derived from an EMBL/GenBank/DDBJ whole genome shotgun (WGS) entry which is preliminary data.</text>
</comment>
<dbReference type="EMBL" id="BAABHJ010000001">
    <property type="protein sequence ID" value="GAA4600715.1"/>
    <property type="molecule type" value="Genomic_DNA"/>
</dbReference>
<proteinExistence type="predicted"/>
<sequence length="320" mass="34968">MTSLGPPPLGPIDAAAGIVVLDAERPEPGYWVGGAGVTYDGERFWLTYRQRRPRGLDRERGWRCAVAVGDDGVHFTDAWSVRKDELGSPSMERCRLTVTPDGGYQLFISYVDPADRRWRIDALTADDPSRFDVGAARPVLTAASTGTEGVKDPYVLVAGPVTYLFASYAAPRPDLSAAAHATGDIYAVGATVHPTGVAVSLDGGAEFQWHGEVLPVGAGWDRYQARLNSVVPAAGGYLGFYDGSAGHEENYEERCGIAVSADLFTWRRLTPDAPWAVSPYGTGSLRYVDALLVDDEWWLYYETARPDGSHDLRLTRWPRR</sequence>
<evidence type="ECO:0000313" key="2">
    <source>
        <dbReference type="Proteomes" id="UP001500212"/>
    </source>
</evidence>
<organism evidence="1 2">
    <name type="scientific">Actinoallomurus liliacearum</name>
    <dbReference type="NCBI Taxonomy" id="1080073"/>
    <lineage>
        <taxon>Bacteria</taxon>
        <taxon>Bacillati</taxon>
        <taxon>Actinomycetota</taxon>
        <taxon>Actinomycetes</taxon>
        <taxon>Streptosporangiales</taxon>
        <taxon>Thermomonosporaceae</taxon>
        <taxon>Actinoallomurus</taxon>
    </lineage>
</organism>
<dbReference type="Proteomes" id="UP001500212">
    <property type="component" value="Unassembled WGS sequence"/>
</dbReference>
<gene>
    <name evidence="1" type="ORF">GCM10023195_00840</name>
</gene>
<dbReference type="SUPFAM" id="SSF75005">
    <property type="entry name" value="Arabinanase/levansucrase/invertase"/>
    <property type="match status" value="1"/>
</dbReference>
<evidence type="ECO:0008006" key="3">
    <source>
        <dbReference type="Google" id="ProtNLM"/>
    </source>
</evidence>
<reference evidence="2" key="1">
    <citation type="journal article" date="2019" name="Int. J. Syst. Evol. Microbiol.">
        <title>The Global Catalogue of Microorganisms (GCM) 10K type strain sequencing project: providing services to taxonomists for standard genome sequencing and annotation.</title>
        <authorList>
            <consortium name="The Broad Institute Genomics Platform"/>
            <consortium name="The Broad Institute Genome Sequencing Center for Infectious Disease"/>
            <person name="Wu L."/>
            <person name="Ma J."/>
        </authorList>
    </citation>
    <scope>NUCLEOTIDE SEQUENCE [LARGE SCALE GENOMIC DNA]</scope>
    <source>
        <strain evidence="2">JCM 17938</strain>
    </source>
</reference>
<evidence type="ECO:0000313" key="1">
    <source>
        <dbReference type="EMBL" id="GAA4600715.1"/>
    </source>
</evidence>
<keyword evidence="2" id="KW-1185">Reference proteome</keyword>